<protein>
    <submittedName>
        <fullName evidence="2">Uncharacterized protein</fullName>
    </submittedName>
</protein>
<accession>A0A1I5XFM6</accession>
<proteinExistence type="predicted"/>
<dbReference type="EMBL" id="FOWC01000010">
    <property type="protein sequence ID" value="SFQ30768.1"/>
    <property type="molecule type" value="Genomic_DNA"/>
</dbReference>
<reference evidence="2 3" key="1">
    <citation type="submission" date="2016-10" db="EMBL/GenBank/DDBJ databases">
        <authorList>
            <person name="de Groot N.N."/>
        </authorList>
    </citation>
    <scope>NUCLEOTIDE SEQUENCE [LARGE SCALE GENOMIC DNA]</scope>
    <source>
        <strain evidence="2 3">DSM 44637</strain>
    </source>
</reference>
<evidence type="ECO:0000313" key="2">
    <source>
        <dbReference type="EMBL" id="SFQ30768.1"/>
    </source>
</evidence>
<gene>
    <name evidence="2" type="ORF">SAMN05421854_110200</name>
</gene>
<dbReference type="AlphaFoldDB" id="A0A1I5XFM6"/>
<feature type="region of interest" description="Disordered" evidence="1">
    <location>
        <begin position="24"/>
        <end position="63"/>
    </location>
</feature>
<sequence>MSGSGWRPSVGDLVEYPAAGGQDALGTVDAITPASSRRPRAQIRETGQWHESSSLAPAPDPRTSVDAAARARLADWLRRNVRYEGGVFSILRETHPRDLRAMMEWDAVVEDADGNARIHPAFYAGLLHAADLIEINSRGPRIMAETDPPDSGVLYGCGHPISGYPLPQD</sequence>
<evidence type="ECO:0000256" key="1">
    <source>
        <dbReference type="SAM" id="MobiDB-lite"/>
    </source>
</evidence>
<name>A0A1I5XFM6_9PSEU</name>
<dbReference type="Proteomes" id="UP000199137">
    <property type="component" value="Unassembled WGS sequence"/>
</dbReference>
<evidence type="ECO:0000313" key="3">
    <source>
        <dbReference type="Proteomes" id="UP000199137"/>
    </source>
</evidence>
<organism evidence="2 3">
    <name type="scientific">Amycolatopsis rubida</name>
    <dbReference type="NCBI Taxonomy" id="112413"/>
    <lineage>
        <taxon>Bacteria</taxon>
        <taxon>Bacillati</taxon>
        <taxon>Actinomycetota</taxon>
        <taxon>Actinomycetes</taxon>
        <taxon>Pseudonocardiales</taxon>
        <taxon>Pseudonocardiaceae</taxon>
        <taxon>Amycolatopsis</taxon>
    </lineage>
</organism>